<feature type="transmembrane region" description="Helical" evidence="2">
    <location>
        <begin position="239"/>
        <end position="257"/>
    </location>
</feature>
<keyword evidence="2" id="KW-0812">Transmembrane</keyword>
<keyword evidence="2" id="KW-1133">Transmembrane helix</keyword>
<organism evidence="3 4">
    <name type="scientific">Corallococcus soli</name>
    <dbReference type="NCBI Taxonomy" id="2710757"/>
    <lineage>
        <taxon>Bacteria</taxon>
        <taxon>Pseudomonadati</taxon>
        <taxon>Myxococcota</taxon>
        <taxon>Myxococcia</taxon>
        <taxon>Myxococcales</taxon>
        <taxon>Cystobacterineae</taxon>
        <taxon>Myxococcaceae</taxon>
        <taxon>Corallococcus</taxon>
    </lineage>
</organism>
<accession>A0ABR9PGK6</accession>
<proteinExistence type="predicted"/>
<keyword evidence="2" id="KW-0472">Membrane</keyword>
<feature type="transmembrane region" description="Helical" evidence="2">
    <location>
        <begin position="33"/>
        <end position="56"/>
    </location>
</feature>
<evidence type="ECO:0000256" key="2">
    <source>
        <dbReference type="SAM" id="Phobius"/>
    </source>
</evidence>
<gene>
    <name evidence="3" type="ORF">G4177_02515</name>
</gene>
<sequence>MALAVPATVCVLGCTLPAFLGGPAGLVSVMTSAGPFAVLVGLALLVEVPLLTVAAGSTLLGRAVPLAVMVGMATVPWTLGLLGTEVLLERMHAALPLVGEGDAGIALTAGMGKAMAPRLLGAWATAVLLGSLAVALAVARFSRASLGQGSRRGLLLASLVSAALAGMAAVAAMEAHHLFTLLSRLSRAPESLRPDLMAEGMAQAARLRTVRWSCLGCLSVLAFTWLTYRAREARRARTLEWAGGLVLTVAVGGLLVLDAHPLHTTLGPERVTAGRRTPGPMPTDADVTHLRETRGPSRLSLPATSRPA</sequence>
<evidence type="ECO:0000313" key="3">
    <source>
        <dbReference type="EMBL" id="MBE4747047.1"/>
    </source>
</evidence>
<reference evidence="3 4" key="1">
    <citation type="submission" date="2020-02" db="EMBL/GenBank/DDBJ databases">
        <authorList>
            <person name="Babadi Z.K."/>
            <person name="Risdian C."/>
            <person name="Ebrahimipour G.H."/>
            <person name="Wink J."/>
        </authorList>
    </citation>
    <scope>NUCLEOTIDE SEQUENCE [LARGE SCALE GENOMIC DNA]</scope>
    <source>
        <strain evidence="3 4">ZKHCc1 1396</strain>
    </source>
</reference>
<dbReference type="RefSeq" id="WP_193346461.1">
    <property type="nucleotide sequence ID" value="NZ_CBCSIP010000292.1"/>
</dbReference>
<name>A0ABR9PGK6_9BACT</name>
<protein>
    <submittedName>
        <fullName evidence="3">Uncharacterized protein</fullName>
    </submittedName>
</protein>
<evidence type="ECO:0000313" key="4">
    <source>
        <dbReference type="Proteomes" id="UP001516472"/>
    </source>
</evidence>
<feature type="transmembrane region" description="Helical" evidence="2">
    <location>
        <begin position="153"/>
        <end position="173"/>
    </location>
</feature>
<dbReference type="EMBL" id="JAAIYO010000001">
    <property type="protein sequence ID" value="MBE4747047.1"/>
    <property type="molecule type" value="Genomic_DNA"/>
</dbReference>
<feature type="transmembrane region" description="Helical" evidence="2">
    <location>
        <begin position="120"/>
        <end position="141"/>
    </location>
</feature>
<feature type="region of interest" description="Disordered" evidence="1">
    <location>
        <begin position="267"/>
        <end position="308"/>
    </location>
</feature>
<keyword evidence="4" id="KW-1185">Reference proteome</keyword>
<evidence type="ECO:0000256" key="1">
    <source>
        <dbReference type="SAM" id="MobiDB-lite"/>
    </source>
</evidence>
<feature type="transmembrane region" description="Helical" evidence="2">
    <location>
        <begin position="63"/>
        <end position="82"/>
    </location>
</feature>
<feature type="transmembrane region" description="Helical" evidence="2">
    <location>
        <begin position="210"/>
        <end position="227"/>
    </location>
</feature>
<comment type="caution">
    <text evidence="3">The sequence shown here is derived from an EMBL/GenBank/DDBJ whole genome shotgun (WGS) entry which is preliminary data.</text>
</comment>
<feature type="compositionally biased region" description="Basic and acidic residues" evidence="1">
    <location>
        <begin position="286"/>
        <end position="295"/>
    </location>
</feature>
<dbReference type="Proteomes" id="UP001516472">
    <property type="component" value="Unassembled WGS sequence"/>
</dbReference>